<evidence type="ECO:0000313" key="3">
    <source>
        <dbReference type="EMBL" id="GAA1425558.1"/>
    </source>
</evidence>
<evidence type="ECO:0000313" key="4">
    <source>
        <dbReference type="Proteomes" id="UP001501266"/>
    </source>
</evidence>
<dbReference type="Proteomes" id="UP001501266">
    <property type="component" value="Unassembled WGS sequence"/>
</dbReference>
<gene>
    <name evidence="3" type="ORF">GCM10009640_24450</name>
</gene>
<accession>A0ABP4JPZ0</accession>
<feature type="transmembrane region" description="Helical" evidence="2">
    <location>
        <begin position="86"/>
        <end position="110"/>
    </location>
</feature>
<dbReference type="Pfam" id="PF18986">
    <property type="entry name" value="DUF5719"/>
    <property type="match status" value="1"/>
</dbReference>
<evidence type="ECO:0000256" key="2">
    <source>
        <dbReference type="SAM" id="Phobius"/>
    </source>
</evidence>
<proteinExistence type="predicted"/>
<dbReference type="EMBL" id="BAAAKK010000005">
    <property type="protein sequence ID" value="GAA1425558.1"/>
    <property type="molecule type" value="Genomic_DNA"/>
</dbReference>
<feature type="region of interest" description="Disordered" evidence="1">
    <location>
        <begin position="1"/>
        <end position="36"/>
    </location>
</feature>
<protein>
    <submittedName>
        <fullName evidence="3">DUF5719 family protein</fullName>
    </submittedName>
</protein>
<keyword evidence="2" id="KW-1133">Transmembrane helix</keyword>
<organism evidence="3 4">
    <name type="scientific">Agrococcus citreus</name>
    <dbReference type="NCBI Taxonomy" id="84643"/>
    <lineage>
        <taxon>Bacteria</taxon>
        <taxon>Bacillati</taxon>
        <taxon>Actinomycetota</taxon>
        <taxon>Actinomycetes</taxon>
        <taxon>Micrococcales</taxon>
        <taxon>Microbacteriaceae</taxon>
        <taxon>Agrococcus</taxon>
    </lineage>
</organism>
<feature type="compositionally biased region" description="Acidic residues" evidence="1">
    <location>
        <begin position="10"/>
        <end position="20"/>
    </location>
</feature>
<sequence length="534" mass="53555">MAVTDRDEGAPLDDSQEFDDPSPIGEPEPPRVHEPTAEELAVEAEAAEAAVEGDIASDVALTDREAAANDAAETGRRRGRRDLARWSARGAAGVAALALGVGAVLGANALPDDLRVASTAPSTLVQPASPLQSRVCAGPALRVGTADGEDALAIAPLADAEVAIGSRGGEVTEAQLVVPSVEGLSGGDAIAQRGEASTLSAAQSLDVDVPAVAGFAASECAETRLDQWLVGGSTRTGRQTVLTIANASEVGASVDVTVYGPDGPVESVGSTGLAIAPGTETVLDLAAIAPGVADAVVHVAASGAPVAAHLQQTTTRGLERGGFDVIDPVVIGTSAVLPGVRIDEPSGLETQTGFHDTVPVLRVLSPTGGALRLAFQSGDGTVLKSQGELEAGIVTDFPLDELPAGTLAIRVEADAPVVAGARTVATSSEGLDFDWVAGGQARSGLSAIAVPPGPEATLHIVSLSDAEQQITVDGEPLTIGADGVLEQRVEPGSVEVEVEGEQLVIGVGYRSESEVGGFTASPQGPAAEGVLVLH</sequence>
<keyword evidence="2" id="KW-0812">Transmembrane</keyword>
<reference evidence="4" key="1">
    <citation type="journal article" date="2019" name="Int. J. Syst. Evol. Microbiol.">
        <title>The Global Catalogue of Microorganisms (GCM) 10K type strain sequencing project: providing services to taxonomists for standard genome sequencing and annotation.</title>
        <authorList>
            <consortium name="The Broad Institute Genomics Platform"/>
            <consortium name="The Broad Institute Genome Sequencing Center for Infectious Disease"/>
            <person name="Wu L."/>
            <person name="Ma J."/>
        </authorList>
    </citation>
    <scope>NUCLEOTIDE SEQUENCE [LARGE SCALE GENOMIC DNA]</scope>
    <source>
        <strain evidence="4">JCM 12398</strain>
    </source>
</reference>
<keyword evidence="4" id="KW-1185">Reference proteome</keyword>
<evidence type="ECO:0000256" key="1">
    <source>
        <dbReference type="SAM" id="MobiDB-lite"/>
    </source>
</evidence>
<dbReference type="InterPro" id="IPR043777">
    <property type="entry name" value="DUF5719"/>
</dbReference>
<name>A0ABP4JPZ0_9MICO</name>
<comment type="caution">
    <text evidence="3">The sequence shown here is derived from an EMBL/GenBank/DDBJ whole genome shotgun (WGS) entry which is preliminary data.</text>
</comment>
<keyword evidence="2" id="KW-0472">Membrane</keyword>